<dbReference type="AlphaFoldDB" id="A0A0F9TDW5"/>
<proteinExistence type="predicted"/>
<dbReference type="EMBL" id="LAZR01001750">
    <property type="protein sequence ID" value="KKN39673.1"/>
    <property type="molecule type" value="Genomic_DNA"/>
</dbReference>
<comment type="caution">
    <text evidence="1">The sequence shown here is derived from an EMBL/GenBank/DDBJ whole genome shotgun (WGS) entry which is preliminary data.</text>
</comment>
<gene>
    <name evidence="1" type="ORF">LCGC14_0741080</name>
</gene>
<accession>A0A0F9TDW5</accession>
<protein>
    <submittedName>
        <fullName evidence="1">Uncharacterized protein</fullName>
    </submittedName>
</protein>
<reference evidence="1" key="1">
    <citation type="journal article" date="2015" name="Nature">
        <title>Complex archaea that bridge the gap between prokaryotes and eukaryotes.</title>
        <authorList>
            <person name="Spang A."/>
            <person name="Saw J.H."/>
            <person name="Jorgensen S.L."/>
            <person name="Zaremba-Niedzwiedzka K."/>
            <person name="Martijn J."/>
            <person name="Lind A.E."/>
            <person name="van Eijk R."/>
            <person name="Schleper C."/>
            <person name="Guy L."/>
            <person name="Ettema T.J."/>
        </authorList>
    </citation>
    <scope>NUCLEOTIDE SEQUENCE</scope>
</reference>
<sequence length="69" mass="8076">MEFELFEKVRIVDPRYGVDVTGWIYERHESDIPPYAYVYGVNLDRTIWAGGLCTTVWHCRGETLRPVAK</sequence>
<evidence type="ECO:0000313" key="1">
    <source>
        <dbReference type="EMBL" id="KKN39673.1"/>
    </source>
</evidence>
<name>A0A0F9TDW5_9ZZZZ</name>
<organism evidence="1">
    <name type="scientific">marine sediment metagenome</name>
    <dbReference type="NCBI Taxonomy" id="412755"/>
    <lineage>
        <taxon>unclassified sequences</taxon>
        <taxon>metagenomes</taxon>
        <taxon>ecological metagenomes</taxon>
    </lineage>
</organism>